<organism evidence="2 3">
    <name type="scientific">Carpinus fangiana</name>
    <dbReference type="NCBI Taxonomy" id="176857"/>
    <lineage>
        <taxon>Eukaryota</taxon>
        <taxon>Viridiplantae</taxon>
        <taxon>Streptophyta</taxon>
        <taxon>Embryophyta</taxon>
        <taxon>Tracheophyta</taxon>
        <taxon>Spermatophyta</taxon>
        <taxon>Magnoliopsida</taxon>
        <taxon>eudicotyledons</taxon>
        <taxon>Gunneridae</taxon>
        <taxon>Pentapetalae</taxon>
        <taxon>rosids</taxon>
        <taxon>fabids</taxon>
        <taxon>Fagales</taxon>
        <taxon>Betulaceae</taxon>
        <taxon>Carpinus</taxon>
    </lineage>
</organism>
<gene>
    <name evidence="2" type="ORF">FH972_000633</name>
</gene>
<dbReference type="AlphaFoldDB" id="A0A5N6QCB6"/>
<evidence type="ECO:0000313" key="2">
    <source>
        <dbReference type="EMBL" id="KAE7995870.1"/>
    </source>
</evidence>
<evidence type="ECO:0000256" key="1">
    <source>
        <dbReference type="SAM" id="SignalP"/>
    </source>
</evidence>
<feature type="signal peptide" evidence="1">
    <location>
        <begin position="1"/>
        <end position="26"/>
    </location>
</feature>
<sequence>MKGVIMYPLALFALLILLNGYCCGAAALVEINTTRTFQCDGRLDECFIEDDFELEFLMNPYVSRVLAGVGHPTGKTSDPNHAAVTCGKPNDTPQYANCVNPNKSGGSHGSGCRNAYCNGKSG</sequence>
<dbReference type="EMBL" id="CM017321">
    <property type="protein sequence ID" value="KAE7995870.1"/>
    <property type="molecule type" value="Genomic_DNA"/>
</dbReference>
<keyword evidence="1" id="KW-0732">Signal</keyword>
<name>A0A5N6QCB6_9ROSI</name>
<evidence type="ECO:0008006" key="4">
    <source>
        <dbReference type="Google" id="ProtNLM"/>
    </source>
</evidence>
<dbReference type="OrthoDB" id="939613at2759"/>
<proteinExistence type="predicted"/>
<accession>A0A5N6QCB6</accession>
<protein>
    <recommendedName>
        <fullName evidence="4">Rapid ALkalinization Factor</fullName>
    </recommendedName>
</protein>
<reference evidence="2 3" key="1">
    <citation type="submission" date="2019-06" db="EMBL/GenBank/DDBJ databases">
        <title>A chromosomal-level reference genome of Carpinus fangiana (Coryloideae, Betulaceae).</title>
        <authorList>
            <person name="Yang X."/>
            <person name="Wang Z."/>
            <person name="Zhang L."/>
            <person name="Hao G."/>
            <person name="Liu J."/>
            <person name="Yang Y."/>
        </authorList>
    </citation>
    <scope>NUCLEOTIDE SEQUENCE [LARGE SCALE GENOMIC DNA]</scope>
    <source>
        <strain evidence="2">Cfa_2016G</strain>
        <tissue evidence="2">Leaf</tissue>
    </source>
</reference>
<dbReference type="Proteomes" id="UP000327013">
    <property type="component" value="Chromosome 1"/>
</dbReference>
<evidence type="ECO:0000313" key="3">
    <source>
        <dbReference type="Proteomes" id="UP000327013"/>
    </source>
</evidence>
<feature type="chain" id="PRO_5024414837" description="Rapid ALkalinization Factor" evidence="1">
    <location>
        <begin position="27"/>
        <end position="122"/>
    </location>
</feature>
<keyword evidence="3" id="KW-1185">Reference proteome</keyword>